<feature type="transmembrane region" description="Helical" evidence="1">
    <location>
        <begin position="285"/>
        <end position="303"/>
    </location>
</feature>
<evidence type="ECO:0000313" key="3">
    <source>
        <dbReference type="Proteomes" id="UP000233248"/>
    </source>
</evidence>
<dbReference type="RefSeq" id="WP_101183628.1">
    <property type="nucleotide sequence ID" value="NZ_CP031218.1"/>
</dbReference>
<gene>
    <name evidence="2" type="ORF">CP960_02330</name>
</gene>
<keyword evidence="1" id="KW-0812">Transmembrane</keyword>
<organism evidence="2 3">
    <name type="scientific">Malaciobacter halophilus</name>
    <dbReference type="NCBI Taxonomy" id="197482"/>
    <lineage>
        <taxon>Bacteria</taxon>
        <taxon>Pseudomonadati</taxon>
        <taxon>Campylobacterota</taxon>
        <taxon>Epsilonproteobacteria</taxon>
        <taxon>Campylobacterales</taxon>
        <taxon>Arcobacteraceae</taxon>
        <taxon>Malaciobacter</taxon>
    </lineage>
</organism>
<keyword evidence="1" id="KW-0472">Membrane</keyword>
<evidence type="ECO:0000313" key="2">
    <source>
        <dbReference type="EMBL" id="PKI81730.1"/>
    </source>
</evidence>
<dbReference type="KEGG" id="ahs:AHALO_2377"/>
<keyword evidence="1" id="KW-1133">Transmembrane helix</keyword>
<dbReference type="AlphaFoldDB" id="A0A2N1J595"/>
<sequence length="522" mass="61013">MFNKQSLYINAIKNNNSLKLNFKKLEKAEIIDSSQSVFLSKDEILPRDAVHKINALQDEIDNTYISALLLSDDTKLVKRNLSKRLKEYATTNLNNEYDVAVLKNKLFETRHYFESTGIDYVYSIFHVLNLFIEKNPYTNSLIALFFNNKAYIVILNKKGDIVFAKVIEFTSFETVKSSRFYESDVIGQKLFDEIHFFEVMDSINSIINEFYENTNDIFIEQIRLLYTVKQFEEEQITQIKDELMLDVFYHPISIDEELFELVKDRHQHKSFIVPRKKPSKNSSKILLTILSIIIVGLVAYLTIPLNDLLNENRKKLEEKTVQVKKKFKLPNHIEKNLIAKKRVSDIFELIPFDVVLKDLEIRKDGSTIHANLLSDDTYIKTLQPQLLKLYEKSTVEFIDNKDIVYEALIENSNTKPFKTTAMKIYEETYITDEFIPIIRVTEQLKTLFPKNARVNFKSSFKSDVVTFNYLVNMTVTSPMAFFDIVDILNNELYSIHISYPISFVKTAGGIEMQFILQFHQPK</sequence>
<dbReference type="Proteomes" id="UP000233248">
    <property type="component" value="Unassembled WGS sequence"/>
</dbReference>
<keyword evidence="3" id="KW-1185">Reference proteome</keyword>
<dbReference type="EMBL" id="NXIF01000008">
    <property type="protein sequence ID" value="PKI81730.1"/>
    <property type="molecule type" value="Genomic_DNA"/>
</dbReference>
<reference evidence="2 3" key="1">
    <citation type="submission" date="2017-09" db="EMBL/GenBank/DDBJ databases">
        <title>Genomics of the genus Arcobacter.</title>
        <authorList>
            <person name="Perez-Cataluna A."/>
            <person name="Figueras M.J."/>
            <person name="Salas-Masso N."/>
        </authorList>
    </citation>
    <scope>NUCLEOTIDE SEQUENCE [LARGE SCALE GENOMIC DNA]</scope>
    <source>
        <strain evidence="2 3">DSM 18005</strain>
    </source>
</reference>
<comment type="caution">
    <text evidence="2">The sequence shown here is derived from an EMBL/GenBank/DDBJ whole genome shotgun (WGS) entry which is preliminary data.</text>
</comment>
<dbReference type="OrthoDB" id="5341800at2"/>
<proteinExistence type="predicted"/>
<accession>A0A2N1J595</accession>
<protein>
    <submittedName>
        <fullName evidence="2">Uncharacterized protein</fullName>
    </submittedName>
</protein>
<name>A0A2N1J595_9BACT</name>
<evidence type="ECO:0000256" key="1">
    <source>
        <dbReference type="SAM" id="Phobius"/>
    </source>
</evidence>